<evidence type="ECO:0000256" key="1">
    <source>
        <dbReference type="SAM" id="MobiDB-lite"/>
    </source>
</evidence>
<dbReference type="OrthoDB" id="11143at2157"/>
<accession>A0A7D5KCM2</accession>
<gene>
    <name evidence="2" type="ORF">HYG82_07720</name>
</gene>
<dbReference type="RefSeq" id="WP_179260478.1">
    <property type="nucleotide sequence ID" value="NZ_CP058601.1"/>
</dbReference>
<organism evidence="2 3">
    <name type="scientific">Natrinema halophilum</name>
    <dbReference type="NCBI Taxonomy" id="1699371"/>
    <lineage>
        <taxon>Archaea</taxon>
        <taxon>Methanobacteriati</taxon>
        <taxon>Methanobacteriota</taxon>
        <taxon>Stenosarchaea group</taxon>
        <taxon>Halobacteria</taxon>
        <taxon>Halobacteriales</taxon>
        <taxon>Natrialbaceae</taxon>
        <taxon>Natrinema</taxon>
    </lineage>
</organism>
<feature type="compositionally biased region" description="Basic and acidic residues" evidence="1">
    <location>
        <begin position="49"/>
        <end position="70"/>
    </location>
</feature>
<keyword evidence="3" id="KW-1185">Reference proteome</keyword>
<evidence type="ECO:0000313" key="2">
    <source>
        <dbReference type="EMBL" id="QLG48741.1"/>
    </source>
</evidence>
<evidence type="ECO:0000313" key="3">
    <source>
        <dbReference type="Proteomes" id="UP000509241"/>
    </source>
</evidence>
<dbReference type="AlphaFoldDB" id="A0A7D5KCM2"/>
<feature type="region of interest" description="Disordered" evidence="1">
    <location>
        <begin position="112"/>
        <end position="152"/>
    </location>
</feature>
<dbReference type="Proteomes" id="UP000509241">
    <property type="component" value="Chromosome"/>
</dbReference>
<proteinExistence type="predicted"/>
<dbReference type="EMBL" id="CP058601">
    <property type="protein sequence ID" value="QLG48741.1"/>
    <property type="molecule type" value="Genomic_DNA"/>
</dbReference>
<reference evidence="2 3" key="1">
    <citation type="submission" date="2020-07" db="EMBL/GenBank/DDBJ databases">
        <authorList>
            <person name="Cui H."/>
        </authorList>
    </citation>
    <scope>NUCLEOTIDE SEQUENCE [LARGE SCALE GENOMIC DNA]</scope>
    <source>
        <strain evidence="2 3">YPL8</strain>
    </source>
</reference>
<sequence length="215" mass="23469">MSKITFRADDDLVEQLESLDASKSEAMREALRSYLEADDATGGSGSDSESERDQDQAIEDVIRERVDEQLAARLGEGARPGTRYANGHGREVAQSPEPQDVNVTISLEGAVAQSDGQSQTARVRSRETADGDQSVNRPREQTGSQPHDRDGARQCNQCGDHLNGDHVYCPNCGEKASRRLFCDCGDEIRSDWSFCPGCGRRTPAADVLESDGTQY</sequence>
<dbReference type="KEGG" id="haly:HYG82_07720"/>
<feature type="region of interest" description="Disordered" evidence="1">
    <location>
        <begin position="32"/>
        <end position="99"/>
    </location>
</feature>
<feature type="compositionally biased region" description="Polar residues" evidence="1">
    <location>
        <begin position="131"/>
        <end position="145"/>
    </location>
</feature>
<protein>
    <submittedName>
        <fullName evidence="2">CopG family transcriptional regulator</fullName>
    </submittedName>
</protein>
<dbReference type="GeneID" id="56033169"/>
<dbReference type="GO" id="GO:0006355">
    <property type="term" value="P:regulation of DNA-templated transcription"/>
    <property type="evidence" value="ECO:0007669"/>
    <property type="project" value="InterPro"/>
</dbReference>
<name>A0A7D5KCM2_9EURY</name>